<dbReference type="PANTHER" id="PTHR43725:SF47">
    <property type="entry name" value="UDP-GLUCOSE 4-EPIMERASE"/>
    <property type="match status" value="1"/>
</dbReference>
<accession>A0A388KYY9</accession>
<gene>
    <name evidence="8" type="ORF">CBR_g19899</name>
</gene>
<dbReference type="Proteomes" id="UP000265515">
    <property type="component" value="Unassembled WGS sequence"/>
</dbReference>
<keyword evidence="5" id="KW-0520">NAD</keyword>
<dbReference type="Gramene" id="GBG75265">
    <property type="protein sequence ID" value="GBG75265"/>
    <property type="gene ID" value="CBR_g19899"/>
</dbReference>
<evidence type="ECO:0000256" key="3">
    <source>
        <dbReference type="ARBA" id="ARBA00004947"/>
    </source>
</evidence>
<dbReference type="OrthoDB" id="9402762at2759"/>
<keyword evidence="9" id="KW-1185">Reference proteome</keyword>
<dbReference type="AlphaFoldDB" id="A0A388KYY9"/>
<organism evidence="8 9">
    <name type="scientific">Chara braunii</name>
    <name type="common">Braun's stonewort</name>
    <dbReference type="NCBI Taxonomy" id="69332"/>
    <lineage>
        <taxon>Eukaryota</taxon>
        <taxon>Viridiplantae</taxon>
        <taxon>Streptophyta</taxon>
        <taxon>Charophyceae</taxon>
        <taxon>Charales</taxon>
        <taxon>Characeae</taxon>
        <taxon>Chara</taxon>
    </lineage>
</organism>
<evidence type="ECO:0000256" key="1">
    <source>
        <dbReference type="ARBA" id="ARBA00000083"/>
    </source>
</evidence>
<dbReference type="GO" id="GO:0005996">
    <property type="term" value="P:monosaccharide metabolic process"/>
    <property type="evidence" value="ECO:0007669"/>
    <property type="project" value="TreeGrafter"/>
</dbReference>
<sequence>MPYLTQVLQGKRSVLKVFGSDYPTPDGTGVRDYIHVMDLGSGHISAVRKLEEYTGCGAYNLGTGKGTSVLELVKAMERASGKRIPLVYKDRRPGDCASIYASTEKANMELRWRAQFDVAKMCEDQWRWAQYSKQLEED</sequence>
<evidence type="ECO:0000259" key="7">
    <source>
        <dbReference type="Pfam" id="PF16363"/>
    </source>
</evidence>
<evidence type="ECO:0000313" key="9">
    <source>
        <dbReference type="Proteomes" id="UP000265515"/>
    </source>
</evidence>
<dbReference type="InterPro" id="IPR036291">
    <property type="entry name" value="NAD(P)-bd_dom_sf"/>
</dbReference>
<reference evidence="8 9" key="1">
    <citation type="journal article" date="2018" name="Cell">
        <title>The Chara Genome: Secondary Complexity and Implications for Plant Terrestrialization.</title>
        <authorList>
            <person name="Nishiyama T."/>
            <person name="Sakayama H."/>
            <person name="Vries J.D."/>
            <person name="Buschmann H."/>
            <person name="Saint-Marcoux D."/>
            <person name="Ullrich K.K."/>
            <person name="Haas F.B."/>
            <person name="Vanderstraeten L."/>
            <person name="Becker D."/>
            <person name="Lang D."/>
            <person name="Vosolsobe S."/>
            <person name="Rombauts S."/>
            <person name="Wilhelmsson P.K.I."/>
            <person name="Janitza P."/>
            <person name="Kern R."/>
            <person name="Heyl A."/>
            <person name="Rumpler F."/>
            <person name="Villalobos L.I.A.C."/>
            <person name="Clay J.M."/>
            <person name="Skokan R."/>
            <person name="Toyoda A."/>
            <person name="Suzuki Y."/>
            <person name="Kagoshima H."/>
            <person name="Schijlen E."/>
            <person name="Tajeshwar N."/>
            <person name="Catarino B."/>
            <person name="Hetherington A.J."/>
            <person name="Saltykova A."/>
            <person name="Bonnot C."/>
            <person name="Breuninger H."/>
            <person name="Symeonidi A."/>
            <person name="Radhakrishnan G.V."/>
            <person name="Van Nieuwerburgh F."/>
            <person name="Deforce D."/>
            <person name="Chang C."/>
            <person name="Karol K.G."/>
            <person name="Hedrich R."/>
            <person name="Ulvskov P."/>
            <person name="Glockner G."/>
            <person name="Delwiche C.F."/>
            <person name="Petrasek J."/>
            <person name="Van de Peer Y."/>
            <person name="Friml J."/>
            <person name="Beilby M."/>
            <person name="Dolan L."/>
            <person name="Kohara Y."/>
            <person name="Sugano S."/>
            <person name="Fujiyama A."/>
            <person name="Delaux P.-M."/>
            <person name="Quint M."/>
            <person name="TheiBen G."/>
            <person name="Hagemann M."/>
            <person name="Harholt J."/>
            <person name="Dunand C."/>
            <person name="Zachgo S."/>
            <person name="Langdale J."/>
            <person name="Maumus F."/>
            <person name="Straeten D.V.D."/>
            <person name="Gould S.B."/>
            <person name="Rensing S.A."/>
        </authorList>
    </citation>
    <scope>NUCLEOTIDE SEQUENCE [LARGE SCALE GENOMIC DNA]</scope>
    <source>
        <strain evidence="8 9">S276</strain>
    </source>
</reference>
<dbReference type="PANTHER" id="PTHR43725">
    <property type="entry name" value="UDP-GLUCOSE 4-EPIMERASE"/>
    <property type="match status" value="1"/>
</dbReference>
<dbReference type="Gene3D" id="3.40.50.720">
    <property type="entry name" value="NAD(P)-binding Rossmann-like Domain"/>
    <property type="match status" value="1"/>
</dbReference>
<evidence type="ECO:0000256" key="6">
    <source>
        <dbReference type="ARBA" id="ARBA00023235"/>
    </source>
</evidence>
<evidence type="ECO:0000313" key="8">
    <source>
        <dbReference type="EMBL" id="GBG75265.1"/>
    </source>
</evidence>
<keyword evidence="6" id="KW-0413">Isomerase</keyword>
<dbReference type="EC" id="5.1.3.2" evidence="4"/>
<evidence type="ECO:0000256" key="4">
    <source>
        <dbReference type="ARBA" id="ARBA00013189"/>
    </source>
</evidence>
<feature type="domain" description="NAD(P)-binding" evidence="7">
    <location>
        <begin position="3"/>
        <end position="124"/>
    </location>
</feature>
<dbReference type="GO" id="GO:0005829">
    <property type="term" value="C:cytosol"/>
    <property type="evidence" value="ECO:0007669"/>
    <property type="project" value="TreeGrafter"/>
</dbReference>
<dbReference type="GO" id="GO:0003978">
    <property type="term" value="F:UDP-glucose 4-epimerase activity"/>
    <property type="evidence" value="ECO:0007669"/>
    <property type="project" value="UniProtKB-EC"/>
</dbReference>
<comment type="catalytic activity">
    <reaction evidence="1">
        <text>UDP-alpha-D-glucose = UDP-alpha-D-galactose</text>
        <dbReference type="Rhea" id="RHEA:22168"/>
        <dbReference type="ChEBI" id="CHEBI:58885"/>
        <dbReference type="ChEBI" id="CHEBI:66914"/>
        <dbReference type="EC" id="5.1.3.2"/>
    </reaction>
</comment>
<dbReference type="OMA" id="CASIYAS"/>
<comment type="cofactor">
    <cofactor evidence="2">
        <name>NAD(+)</name>
        <dbReference type="ChEBI" id="CHEBI:57540"/>
    </cofactor>
</comment>
<dbReference type="STRING" id="69332.A0A388KYY9"/>
<protein>
    <recommendedName>
        <fullName evidence="4">UDP-glucose 4-epimerase</fullName>
        <ecNumber evidence="4">5.1.3.2</ecNumber>
    </recommendedName>
</protein>
<dbReference type="Pfam" id="PF16363">
    <property type="entry name" value="GDP_Man_Dehyd"/>
    <property type="match status" value="1"/>
</dbReference>
<dbReference type="InterPro" id="IPR016040">
    <property type="entry name" value="NAD(P)-bd_dom"/>
</dbReference>
<evidence type="ECO:0000256" key="2">
    <source>
        <dbReference type="ARBA" id="ARBA00001911"/>
    </source>
</evidence>
<proteinExistence type="predicted"/>
<name>A0A388KYY9_CHABU</name>
<dbReference type="Gene3D" id="3.90.25.10">
    <property type="entry name" value="UDP-galactose 4-epimerase, domain 1"/>
    <property type="match status" value="1"/>
</dbReference>
<evidence type="ECO:0000256" key="5">
    <source>
        <dbReference type="ARBA" id="ARBA00023027"/>
    </source>
</evidence>
<dbReference type="EMBL" id="BFEA01000221">
    <property type="protein sequence ID" value="GBG75265.1"/>
    <property type="molecule type" value="Genomic_DNA"/>
</dbReference>
<dbReference type="SUPFAM" id="SSF51735">
    <property type="entry name" value="NAD(P)-binding Rossmann-fold domains"/>
    <property type="match status" value="1"/>
</dbReference>
<comment type="pathway">
    <text evidence="3">Carbohydrate metabolism; galactose metabolism.</text>
</comment>
<comment type="caution">
    <text evidence="8">The sequence shown here is derived from an EMBL/GenBank/DDBJ whole genome shotgun (WGS) entry which is preliminary data.</text>
</comment>